<evidence type="ECO:0000313" key="2">
    <source>
        <dbReference type="Proteomes" id="UP000318594"/>
    </source>
</evidence>
<keyword evidence="2" id="KW-1185">Reference proteome</keyword>
<name>A0ABM7GZ67_CUTAC</name>
<dbReference type="GeneID" id="92857258"/>
<gene>
    <name evidence="1" type="ORF">CacPP4_12440</name>
</gene>
<evidence type="ECO:0000313" key="1">
    <source>
        <dbReference type="EMBL" id="BBK84629.1"/>
    </source>
</evidence>
<organism evidence="1 2">
    <name type="scientific">Cutibacterium acnes subsp. acnes</name>
    <dbReference type="NCBI Taxonomy" id="1734925"/>
    <lineage>
        <taxon>Bacteria</taxon>
        <taxon>Bacillati</taxon>
        <taxon>Actinomycetota</taxon>
        <taxon>Actinomycetes</taxon>
        <taxon>Propionibacteriales</taxon>
        <taxon>Propionibacteriaceae</taxon>
        <taxon>Cutibacterium</taxon>
    </lineage>
</organism>
<dbReference type="Proteomes" id="UP000318594">
    <property type="component" value="Chromosome"/>
</dbReference>
<dbReference type="EMBL" id="AP019723">
    <property type="protein sequence ID" value="BBK84629.1"/>
    <property type="molecule type" value="Genomic_DNA"/>
</dbReference>
<sequence>MVSRWAGEAESGFEGLQVESFGGRAWEEVETEPLEPCTIRVSASVWRLIERDASRQGMTVSAWTCQALTREVTQTLKAS</sequence>
<protein>
    <submittedName>
        <fullName evidence="1">Uncharacterized protein</fullName>
    </submittedName>
</protein>
<dbReference type="RefSeq" id="WP_002518893.1">
    <property type="nucleotide sequence ID" value="NZ_AP019723.1"/>
</dbReference>
<accession>A0ABM7GZ67</accession>
<proteinExistence type="predicted"/>
<reference evidence="1 2" key="1">
    <citation type="submission" date="2019-06" db="EMBL/GenBank/DDBJ databases">
        <title>Complete genome sequence of Cutibacterium acnes subsp. acnes NBRC 107605.</title>
        <authorList>
            <person name="Miura T."/>
            <person name="Furukawa M."/>
            <person name="Shimamura M."/>
            <person name="Ohyama Y."/>
            <person name="Yamazoe A."/>
            <person name="Kawasaki H."/>
        </authorList>
    </citation>
    <scope>NUCLEOTIDE SEQUENCE [LARGE SCALE GENOMIC DNA]</scope>
    <source>
        <strain evidence="1 2">NBRC 107605</strain>
    </source>
</reference>